<reference evidence="2" key="1">
    <citation type="journal article" date="2023" name="Mol. Phylogenet. Evol.">
        <title>Genome-scale phylogeny and comparative genomics of the fungal order Sordariales.</title>
        <authorList>
            <person name="Hensen N."/>
            <person name="Bonometti L."/>
            <person name="Westerberg I."/>
            <person name="Brannstrom I.O."/>
            <person name="Guillou S."/>
            <person name="Cros-Aarteil S."/>
            <person name="Calhoun S."/>
            <person name="Haridas S."/>
            <person name="Kuo A."/>
            <person name="Mondo S."/>
            <person name="Pangilinan J."/>
            <person name="Riley R."/>
            <person name="LaButti K."/>
            <person name="Andreopoulos B."/>
            <person name="Lipzen A."/>
            <person name="Chen C."/>
            <person name="Yan M."/>
            <person name="Daum C."/>
            <person name="Ng V."/>
            <person name="Clum A."/>
            <person name="Steindorff A."/>
            <person name="Ohm R.A."/>
            <person name="Martin F."/>
            <person name="Silar P."/>
            <person name="Natvig D.O."/>
            <person name="Lalanne C."/>
            <person name="Gautier V."/>
            <person name="Ament-Velasquez S.L."/>
            <person name="Kruys A."/>
            <person name="Hutchinson M.I."/>
            <person name="Powell A.J."/>
            <person name="Barry K."/>
            <person name="Miller A.N."/>
            <person name="Grigoriev I.V."/>
            <person name="Debuchy R."/>
            <person name="Gladieux P."/>
            <person name="Hiltunen Thoren M."/>
            <person name="Johannesson H."/>
        </authorList>
    </citation>
    <scope>NUCLEOTIDE SEQUENCE [LARGE SCALE GENOMIC DNA]</scope>
    <source>
        <strain evidence="2">CBS 340.73</strain>
    </source>
</reference>
<keyword evidence="2" id="KW-1185">Reference proteome</keyword>
<comment type="caution">
    <text evidence="1">The sequence shown here is derived from an EMBL/GenBank/DDBJ whole genome shotgun (WGS) entry which is preliminary data.</text>
</comment>
<dbReference type="EMBL" id="MU853770">
    <property type="protein sequence ID" value="KAK3942813.1"/>
    <property type="molecule type" value="Genomic_DNA"/>
</dbReference>
<proteinExistence type="predicted"/>
<protein>
    <submittedName>
        <fullName evidence="1">Uncharacterized protein</fullName>
    </submittedName>
</protein>
<feature type="non-terminal residue" evidence="1">
    <location>
        <position position="1"/>
    </location>
</feature>
<dbReference type="Proteomes" id="UP001303473">
    <property type="component" value="Unassembled WGS sequence"/>
</dbReference>
<feature type="non-terminal residue" evidence="1">
    <location>
        <position position="122"/>
    </location>
</feature>
<accession>A0AAN6S7E4</accession>
<evidence type="ECO:0000313" key="1">
    <source>
        <dbReference type="EMBL" id="KAK3942813.1"/>
    </source>
</evidence>
<evidence type="ECO:0000313" key="2">
    <source>
        <dbReference type="Proteomes" id="UP001303473"/>
    </source>
</evidence>
<gene>
    <name evidence="1" type="ORF">QBC46DRAFT_231582</name>
</gene>
<name>A0AAN6S7E4_9PEZI</name>
<organism evidence="1 2">
    <name type="scientific">Diplogelasinospora grovesii</name>
    <dbReference type="NCBI Taxonomy" id="303347"/>
    <lineage>
        <taxon>Eukaryota</taxon>
        <taxon>Fungi</taxon>
        <taxon>Dikarya</taxon>
        <taxon>Ascomycota</taxon>
        <taxon>Pezizomycotina</taxon>
        <taxon>Sordariomycetes</taxon>
        <taxon>Sordariomycetidae</taxon>
        <taxon>Sordariales</taxon>
        <taxon>Diplogelasinosporaceae</taxon>
        <taxon>Diplogelasinospora</taxon>
    </lineage>
</organism>
<sequence length="122" mass="13479">EGVHLMNCRPFGAEGAPPPVSLVVYCPNDSDCNNITFQPSSDNVCQMSSGNYYTWEGGSKSCTFPTGVTFTWDIESNAQSQANYAYVGSGSNGFRSFAGYKDDQHTALQYNYHDCDSIYYFI</sequence>
<dbReference type="AlphaFoldDB" id="A0AAN6S7E4"/>